<dbReference type="OrthoDB" id="1938430at2759"/>
<protein>
    <submittedName>
        <fullName evidence="2">RNA-directed DNA polymerase, eukaryota, Reverse transcriptase zinc-binding domain protein</fullName>
    </submittedName>
</protein>
<proteinExistence type="predicted"/>
<name>A0A2U1L785_ARTAN</name>
<evidence type="ECO:0000259" key="1">
    <source>
        <dbReference type="Pfam" id="PF13966"/>
    </source>
</evidence>
<dbReference type="AlphaFoldDB" id="A0A2U1L785"/>
<sequence length="281" mass="32225">MVWLAIHGRLKTHDIMGSWERRNDMMCVFCNSRPDSHNHLFFECDFPCKIWNEVKCLVGMDFAPNSWSDIQHYMLNRPINRSRSFNEVHNLIKDTVRLRVMSLSLKASPRVFEAANIWGFQVMQSHGGKRWRYKEGAFDVCCMVVRILWFYELAEVSSLTDYLTLCVPSTDNDGTILLSLWPLKFGYRSSGLVIEFGVYLLLSGLGIYDLVDWGGVYKLDCNGLIVLWACESSMLCKGNIVYLIHAFQWIEVLKAKVILVGVLYESCTLFSLPGACPDGVY</sequence>
<reference evidence="2 3" key="1">
    <citation type="journal article" date="2018" name="Mol. Plant">
        <title>The genome of Artemisia annua provides insight into the evolution of Asteraceae family and artemisinin biosynthesis.</title>
        <authorList>
            <person name="Shen Q."/>
            <person name="Zhang L."/>
            <person name="Liao Z."/>
            <person name="Wang S."/>
            <person name="Yan T."/>
            <person name="Shi P."/>
            <person name="Liu M."/>
            <person name="Fu X."/>
            <person name="Pan Q."/>
            <person name="Wang Y."/>
            <person name="Lv Z."/>
            <person name="Lu X."/>
            <person name="Zhang F."/>
            <person name="Jiang W."/>
            <person name="Ma Y."/>
            <person name="Chen M."/>
            <person name="Hao X."/>
            <person name="Li L."/>
            <person name="Tang Y."/>
            <person name="Lv G."/>
            <person name="Zhou Y."/>
            <person name="Sun X."/>
            <person name="Brodelius P.E."/>
            <person name="Rose J.K.C."/>
            <person name="Tang K."/>
        </authorList>
    </citation>
    <scope>NUCLEOTIDE SEQUENCE [LARGE SCALE GENOMIC DNA]</scope>
    <source>
        <strain evidence="3">cv. Huhao1</strain>
        <tissue evidence="2">Leaf</tissue>
    </source>
</reference>
<dbReference type="GO" id="GO:0003964">
    <property type="term" value="F:RNA-directed DNA polymerase activity"/>
    <property type="evidence" value="ECO:0007669"/>
    <property type="project" value="UniProtKB-KW"/>
</dbReference>
<dbReference type="Proteomes" id="UP000245207">
    <property type="component" value="Unassembled WGS sequence"/>
</dbReference>
<accession>A0A2U1L785</accession>
<keyword evidence="2" id="KW-0808">Transferase</keyword>
<keyword evidence="2" id="KW-0548">Nucleotidyltransferase</keyword>
<comment type="caution">
    <text evidence="2">The sequence shown here is derived from an EMBL/GenBank/DDBJ whole genome shotgun (WGS) entry which is preliminary data.</text>
</comment>
<dbReference type="Pfam" id="PF13966">
    <property type="entry name" value="zf-RVT"/>
    <property type="match status" value="1"/>
</dbReference>
<keyword evidence="3" id="KW-1185">Reference proteome</keyword>
<evidence type="ECO:0000313" key="3">
    <source>
        <dbReference type="Proteomes" id="UP000245207"/>
    </source>
</evidence>
<dbReference type="EMBL" id="PKPP01011076">
    <property type="protein sequence ID" value="PWA44831.1"/>
    <property type="molecule type" value="Genomic_DNA"/>
</dbReference>
<gene>
    <name evidence="2" type="ORF">CTI12_AA515760</name>
</gene>
<keyword evidence="2" id="KW-0695">RNA-directed DNA polymerase</keyword>
<feature type="domain" description="Reverse transcriptase zinc-binding" evidence="1">
    <location>
        <begin position="1"/>
        <end position="51"/>
    </location>
</feature>
<dbReference type="InterPro" id="IPR026960">
    <property type="entry name" value="RVT-Znf"/>
</dbReference>
<organism evidence="2 3">
    <name type="scientific">Artemisia annua</name>
    <name type="common">Sweet wormwood</name>
    <dbReference type="NCBI Taxonomy" id="35608"/>
    <lineage>
        <taxon>Eukaryota</taxon>
        <taxon>Viridiplantae</taxon>
        <taxon>Streptophyta</taxon>
        <taxon>Embryophyta</taxon>
        <taxon>Tracheophyta</taxon>
        <taxon>Spermatophyta</taxon>
        <taxon>Magnoliopsida</taxon>
        <taxon>eudicotyledons</taxon>
        <taxon>Gunneridae</taxon>
        <taxon>Pentapetalae</taxon>
        <taxon>asterids</taxon>
        <taxon>campanulids</taxon>
        <taxon>Asterales</taxon>
        <taxon>Asteraceae</taxon>
        <taxon>Asteroideae</taxon>
        <taxon>Anthemideae</taxon>
        <taxon>Artemisiinae</taxon>
        <taxon>Artemisia</taxon>
    </lineage>
</organism>
<evidence type="ECO:0000313" key="2">
    <source>
        <dbReference type="EMBL" id="PWA44831.1"/>
    </source>
</evidence>